<name>A0A4R3YMG6_9FIRM</name>
<gene>
    <name evidence="3" type="ORF">EDD60_12719</name>
</gene>
<feature type="transmembrane region" description="Helical" evidence="1">
    <location>
        <begin position="182"/>
        <end position="204"/>
    </location>
</feature>
<feature type="transmembrane region" description="Helical" evidence="1">
    <location>
        <begin position="44"/>
        <end position="62"/>
    </location>
</feature>
<dbReference type="GeneID" id="98916520"/>
<sequence>MKKKIFDIVLWIITLFFIGGVFLMPETVPIHWDINWKVDGYGSRYYLIILALFPILVHYGMFFAKKIDPRKRNIEKREKTYEIFRYGLTCFFIVLVVIFYYLTLNPQGNIKVILLSVLGLLLIGMGNYMPKVPQNYFLGIKTPWTLANEYVWKKTHKLGGYSYIVVGLIILIYALLDLPYEYIVIMVLLIGDVILCYGYSYFVFRKIDTKNIDL</sequence>
<dbReference type="GO" id="GO:0009636">
    <property type="term" value="P:response to toxic substance"/>
    <property type="evidence" value="ECO:0007669"/>
    <property type="project" value="TreeGrafter"/>
</dbReference>
<dbReference type="Pfam" id="PF13630">
    <property type="entry name" value="SdpI"/>
    <property type="match status" value="1"/>
</dbReference>
<feature type="transmembrane region" description="Helical" evidence="1">
    <location>
        <begin position="158"/>
        <end position="176"/>
    </location>
</feature>
<dbReference type="PANTHER" id="PTHR37810">
    <property type="entry name" value="IMMUNITY PROTEIN SDPI"/>
    <property type="match status" value="1"/>
</dbReference>
<dbReference type="EMBL" id="SMCQ01000027">
    <property type="protein sequence ID" value="TCV92274.1"/>
    <property type="molecule type" value="Genomic_DNA"/>
</dbReference>
<feature type="transmembrane region" description="Helical" evidence="1">
    <location>
        <begin position="83"/>
        <end position="102"/>
    </location>
</feature>
<feature type="transmembrane region" description="Helical" evidence="1">
    <location>
        <begin position="108"/>
        <end position="128"/>
    </location>
</feature>
<reference evidence="3 4" key="1">
    <citation type="submission" date="2019-03" db="EMBL/GenBank/DDBJ databases">
        <title>Genomic Encyclopedia of Type Strains, Phase IV (KMG-IV): sequencing the most valuable type-strain genomes for metagenomic binning, comparative biology and taxonomic classification.</title>
        <authorList>
            <person name="Goeker M."/>
        </authorList>
    </citation>
    <scope>NUCLEOTIDE SEQUENCE [LARGE SCALE GENOMIC DNA]</scope>
    <source>
        <strain evidence="3 4">DSM 29487</strain>
    </source>
</reference>
<evidence type="ECO:0000313" key="4">
    <source>
        <dbReference type="Proteomes" id="UP000295515"/>
    </source>
</evidence>
<keyword evidence="1" id="KW-0472">Membrane</keyword>
<evidence type="ECO:0000256" key="1">
    <source>
        <dbReference type="SAM" id="Phobius"/>
    </source>
</evidence>
<dbReference type="Pfam" id="PF07853">
    <property type="entry name" value="DUF1648"/>
    <property type="match status" value="1"/>
</dbReference>
<dbReference type="PIRSF" id="PIRSF038959">
    <property type="entry name" value="SdpI"/>
    <property type="match status" value="1"/>
</dbReference>
<evidence type="ECO:0000313" key="3">
    <source>
        <dbReference type="EMBL" id="TCV92274.1"/>
    </source>
</evidence>
<keyword evidence="4" id="KW-1185">Reference proteome</keyword>
<proteinExistence type="predicted"/>
<dbReference type="Proteomes" id="UP000295515">
    <property type="component" value="Unassembled WGS sequence"/>
</dbReference>
<feature type="transmembrane region" description="Helical" evidence="1">
    <location>
        <begin position="5"/>
        <end position="24"/>
    </location>
</feature>
<accession>A0A4R3YMG6</accession>
<dbReference type="InterPro" id="IPR012867">
    <property type="entry name" value="DUF1648"/>
</dbReference>
<dbReference type="InterPro" id="IPR026272">
    <property type="entry name" value="SdpI"/>
</dbReference>
<dbReference type="PANTHER" id="PTHR37810:SF5">
    <property type="entry name" value="IMMUNITY PROTEIN SDPI"/>
    <property type="match status" value="1"/>
</dbReference>
<organism evidence="3 4">
    <name type="scientific">Longibaculum muris</name>
    <dbReference type="NCBI Taxonomy" id="1796628"/>
    <lineage>
        <taxon>Bacteria</taxon>
        <taxon>Bacillati</taxon>
        <taxon>Bacillota</taxon>
        <taxon>Erysipelotrichia</taxon>
        <taxon>Erysipelotrichales</taxon>
        <taxon>Coprobacillaceae</taxon>
        <taxon>Longibaculum</taxon>
    </lineage>
</organism>
<keyword evidence="1" id="KW-0812">Transmembrane</keyword>
<dbReference type="AlphaFoldDB" id="A0A4R3YMG6"/>
<evidence type="ECO:0000259" key="2">
    <source>
        <dbReference type="Pfam" id="PF07853"/>
    </source>
</evidence>
<keyword evidence="1" id="KW-1133">Transmembrane helix</keyword>
<comment type="caution">
    <text evidence="3">The sequence shown here is derived from an EMBL/GenBank/DDBJ whole genome shotgun (WGS) entry which is preliminary data.</text>
</comment>
<feature type="domain" description="DUF1648" evidence="2">
    <location>
        <begin position="14"/>
        <end position="50"/>
    </location>
</feature>
<dbReference type="InterPro" id="IPR025962">
    <property type="entry name" value="SdpI/YhfL"/>
</dbReference>
<dbReference type="RefSeq" id="WP_066450047.1">
    <property type="nucleotide sequence ID" value="NZ_JANKBF010000005.1"/>
</dbReference>
<protein>
    <submittedName>
        <fullName evidence="3">Putative membrane protein</fullName>
    </submittedName>
</protein>